<organism evidence="2 3">
    <name type="scientific">Caballeronia sordidicola</name>
    <name type="common">Burkholderia sordidicola</name>
    <dbReference type="NCBI Taxonomy" id="196367"/>
    <lineage>
        <taxon>Bacteria</taxon>
        <taxon>Pseudomonadati</taxon>
        <taxon>Pseudomonadota</taxon>
        <taxon>Betaproteobacteria</taxon>
        <taxon>Burkholderiales</taxon>
        <taxon>Burkholderiaceae</taxon>
        <taxon>Caballeronia</taxon>
    </lineage>
</organism>
<protein>
    <submittedName>
        <fullName evidence="2">Putative transmembrane protein</fullName>
    </submittedName>
</protein>
<feature type="transmembrane region" description="Helical" evidence="1">
    <location>
        <begin position="52"/>
        <end position="75"/>
    </location>
</feature>
<comment type="caution">
    <text evidence="2">The sequence shown here is derived from an EMBL/GenBank/DDBJ whole genome shotgun (WGS) entry which is preliminary data.</text>
</comment>
<keyword evidence="1 2" id="KW-0812">Transmembrane</keyword>
<dbReference type="EMBL" id="MTHB01000261">
    <property type="protein sequence ID" value="OXC72988.1"/>
    <property type="molecule type" value="Genomic_DNA"/>
</dbReference>
<keyword evidence="1" id="KW-1133">Transmembrane helix</keyword>
<dbReference type="InterPro" id="IPR036249">
    <property type="entry name" value="Thioredoxin-like_sf"/>
</dbReference>
<evidence type="ECO:0000313" key="2">
    <source>
        <dbReference type="EMBL" id="OXC72988.1"/>
    </source>
</evidence>
<name>A0A226WQU6_CABSO</name>
<proteinExistence type="predicted"/>
<dbReference type="AlphaFoldDB" id="A0A226WQU6"/>
<keyword evidence="1" id="KW-0472">Membrane</keyword>
<accession>A0A226WQU6</accession>
<dbReference type="Proteomes" id="UP000214720">
    <property type="component" value="Unassembled WGS sequence"/>
</dbReference>
<evidence type="ECO:0000256" key="1">
    <source>
        <dbReference type="SAM" id="Phobius"/>
    </source>
</evidence>
<reference evidence="3" key="1">
    <citation type="submission" date="2017-01" db="EMBL/GenBank/DDBJ databases">
        <title>Genome Analysis of Deinococcus marmoris KOPRI26562.</title>
        <authorList>
            <person name="Kim J.H."/>
            <person name="Oh H.-M."/>
        </authorList>
    </citation>
    <scope>NUCLEOTIDE SEQUENCE [LARGE SCALE GENOMIC DNA]</scope>
    <source>
        <strain evidence="3">PAMC 26633</strain>
    </source>
</reference>
<dbReference type="SUPFAM" id="SSF52833">
    <property type="entry name" value="Thioredoxin-like"/>
    <property type="match status" value="1"/>
</dbReference>
<dbReference type="Gene3D" id="3.40.30.10">
    <property type="entry name" value="Glutaredoxin"/>
    <property type="match status" value="1"/>
</dbReference>
<sequence>MNASREMKYAMPQTNRGNILSMQTPRPSASAIHKARAQQQERKPGSWNKGRWMLILLAAVCAAPVLASYFMYYVVKPTGGTTSYGALIEPQRPIPDQLVVTDEQGKPMPLTALRGKWLMITVNGSDCNEQCVTRLFFMRQVRVLQSAERERVVNVWLRTDDKPVSSVIRAAYPQPDTRMLVADPKAVAAWLPAGADSQLTDHIFLVDPNGNLMMRFPKNPAPEKIKADLAKLLKWSRIG</sequence>
<gene>
    <name evidence="2" type="ORF">BSU04_39305</name>
</gene>
<dbReference type="eggNOG" id="COG1999">
    <property type="taxonomic scope" value="Bacteria"/>
</dbReference>
<evidence type="ECO:0000313" key="3">
    <source>
        <dbReference type="Proteomes" id="UP000214720"/>
    </source>
</evidence>